<sequence>MATYTPIERWTTQQTEEMQDTFQHNFDQWESTSRLAESQGKLFFAKEHIQWFADPAALSNYLSPGDSHALSPVNIRLPSTYGTLRKFSPNNFTIFPDHYLDTWRLTFLIRHPALAFPSFYRAMKELEKEEFAQPHEMAPMMELNATLRWSRLLYDWCCQHQGASGINNDGGGPYPLVLDAEDIIHHPEVLARYCKLVGLSPIHLRSQWNVAGQALDNEVAGTSSHKRPETVMMFTLENSSQVLKEKTPSIV</sequence>
<dbReference type="EMBL" id="ML736182">
    <property type="protein sequence ID" value="KAE8380383.1"/>
    <property type="molecule type" value="Genomic_DNA"/>
</dbReference>
<reference evidence="1 2" key="1">
    <citation type="submission" date="2019-04" db="EMBL/GenBank/DDBJ databases">
        <title>Friends and foes A comparative genomics studyof 23 Aspergillus species from section Flavi.</title>
        <authorList>
            <consortium name="DOE Joint Genome Institute"/>
            <person name="Kjaerbolling I."/>
            <person name="Vesth T."/>
            <person name="Frisvad J.C."/>
            <person name="Nybo J.L."/>
            <person name="Theobald S."/>
            <person name="Kildgaard S."/>
            <person name="Isbrandt T."/>
            <person name="Kuo A."/>
            <person name="Sato A."/>
            <person name="Lyhne E.K."/>
            <person name="Kogle M.E."/>
            <person name="Wiebenga A."/>
            <person name="Kun R.S."/>
            <person name="Lubbers R.J."/>
            <person name="Makela M.R."/>
            <person name="Barry K."/>
            <person name="Chovatia M."/>
            <person name="Clum A."/>
            <person name="Daum C."/>
            <person name="Haridas S."/>
            <person name="He G."/>
            <person name="LaButti K."/>
            <person name="Lipzen A."/>
            <person name="Mondo S."/>
            <person name="Riley R."/>
            <person name="Salamov A."/>
            <person name="Simmons B.A."/>
            <person name="Magnuson J.K."/>
            <person name="Henrissat B."/>
            <person name="Mortensen U.H."/>
            <person name="Larsen T.O."/>
            <person name="Devries R.P."/>
            <person name="Grigoriev I.V."/>
            <person name="Machida M."/>
            <person name="Baker S.E."/>
            <person name="Andersen M.R."/>
        </authorList>
    </citation>
    <scope>NUCLEOTIDE SEQUENCE [LARGE SCALE GENOMIC DNA]</scope>
    <source>
        <strain evidence="1 2">IBT 29228</strain>
    </source>
</reference>
<protein>
    <recommendedName>
        <fullName evidence="3">P-loop containing nucleoside triphosphate hydrolase protein</fullName>
    </recommendedName>
</protein>
<dbReference type="PANTHER" id="PTHR48419">
    <property type="entry name" value="SULFOTRANSFERASE DOMAIN-CONTAINING PROTEIN"/>
    <property type="match status" value="1"/>
</dbReference>
<proteinExistence type="predicted"/>
<accession>A0A5N7BF32</accession>
<organism evidence="1 2">
    <name type="scientific">Aspergillus bertholletiae</name>
    <dbReference type="NCBI Taxonomy" id="1226010"/>
    <lineage>
        <taxon>Eukaryota</taxon>
        <taxon>Fungi</taxon>
        <taxon>Dikarya</taxon>
        <taxon>Ascomycota</taxon>
        <taxon>Pezizomycotina</taxon>
        <taxon>Eurotiomycetes</taxon>
        <taxon>Eurotiomycetidae</taxon>
        <taxon>Eurotiales</taxon>
        <taxon>Aspergillaceae</taxon>
        <taxon>Aspergillus</taxon>
        <taxon>Aspergillus subgen. Circumdati</taxon>
    </lineage>
</organism>
<evidence type="ECO:0008006" key="3">
    <source>
        <dbReference type="Google" id="ProtNLM"/>
    </source>
</evidence>
<name>A0A5N7BF32_9EURO</name>
<evidence type="ECO:0000313" key="2">
    <source>
        <dbReference type="Proteomes" id="UP000326198"/>
    </source>
</evidence>
<gene>
    <name evidence="1" type="ORF">BDV26DRAFT_257543</name>
</gene>
<evidence type="ECO:0000313" key="1">
    <source>
        <dbReference type="EMBL" id="KAE8380383.1"/>
    </source>
</evidence>
<keyword evidence="2" id="KW-1185">Reference proteome</keyword>
<dbReference type="PANTHER" id="PTHR48419:SF1">
    <property type="entry name" value="SULFOTRANSFERASE DOMAIN-CONTAINING PROTEIN"/>
    <property type="match status" value="1"/>
</dbReference>
<dbReference type="OrthoDB" id="3650366at2759"/>
<dbReference type="AlphaFoldDB" id="A0A5N7BF32"/>
<dbReference type="InterPro" id="IPR053226">
    <property type="entry name" value="Pyrrolopyrazine_biosynth_F"/>
</dbReference>
<feature type="non-terminal residue" evidence="1">
    <location>
        <position position="251"/>
    </location>
</feature>
<dbReference type="Proteomes" id="UP000326198">
    <property type="component" value="Unassembled WGS sequence"/>
</dbReference>